<gene>
    <name evidence="1" type="ORF">EZS28_015988</name>
</gene>
<evidence type="ECO:0000313" key="1">
    <source>
        <dbReference type="EMBL" id="KAA6388481.1"/>
    </source>
</evidence>
<proteinExistence type="predicted"/>
<sequence>MVAASAMVYKLNESIKQVPYPWTIKPMHNQGTKHGKPKKLFTTWKDSSVFQGPEVEKGRMFLTQILDRLGPSRGAQQLSVNSLRFKGQRHYLYAMRTITQFSYEYGLSIDQLLSIIHGFLLLEGPMISHLSSQEVTGKSMLLIQSRNKE</sequence>
<dbReference type="EMBL" id="SNRW01003964">
    <property type="protein sequence ID" value="KAA6388481.1"/>
    <property type="molecule type" value="Genomic_DNA"/>
</dbReference>
<organism evidence="1 2">
    <name type="scientific">Streblomastix strix</name>
    <dbReference type="NCBI Taxonomy" id="222440"/>
    <lineage>
        <taxon>Eukaryota</taxon>
        <taxon>Metamonada</taxon>
        <taxon>Preaxostyla</taxon>
        <taxon>Oxymonadida</taxon>
        <taxon>Streblomastigidae</taxon>
        <taxon>Streblomastix</taxon>
    </lineage>
</organism>
<protein>
    <submittedName>
        <fullName evidence="1">Uncharacterized protein</fullName>
    </submittedName>
</protein>
<dbReference type="AlphaFoldDB" id="A0A5J4W0L6"/>
<name>A0A5J4W0L6_9EUKA</name>
<reference evidence="1 2" key="1">
    <citation type="submission" date="2019-03" db="EMBL/GenBank/DDBJ databases">
        <title>Single cell metagenomics reveals metabolic interactions within the superorganism composed of flagellate Streblomastix strix and complex community of Bacteroidetes bacteria on its surface.</title>
        <authorList>
            <person name="Treitli S.C."/>
            <person name="Kolisko M."/>
            <person name="Husnik F."/>
            <person name="Keeling P."/>
            <person name="Hampl V."/>
        </authorList>
    </citation>
    <scope>NUCLEOTIDE SEQUENCE [LARGE SCALE GENOMIC DNA]</scope>
    <source>
        <strain evidence="1">ST1C</strain>
    </source>
</reference>
<evidence type="ECO:0000313" key="2">
    <source>
        <dbReference type="Proteomes" id="UP000324800"/>
    </source>
</evidence>
<accession>A0A5J4W0L6</accession>
<dbReference type="Proteomes" id="UP000324800">
    <property type="component" value="Unassembled WGS sequence"/>
</dbReference>
<feature type="non-terminal residue" evidence="1">
    <location>
        <position position="149"/>
    </location>
</feature>
<comment type="caution">
    <text evidence="1">The sequence shown here is derived from an EMBL/GenBank/DDBJ whole genome shotgun (WGS) entry which is preliminary data.</text>
</comment>